<evidence type="ECO:0000313" key="2">
    <source>
        <dbReference type="Proteomes" id="UP001595387"/>
    </source>
</evidence>
<dbReference type="Proteomes" id="UP001595387">
    <property type="component" value="Unassembled WGS sequence"/>
</dbReference>
<dbReference type="InterPro" id="IPR023118">
    <property type="entry name" value="YqaI_dom_sf"/>
</dbReference>
<gene>
    <name evidence="1" type="ORF">ACFODW_09470</name>
</gene>
<reference evidence="2" key="1">
    <citation type="journal article" date="2019" name="Int. J. Syst. Evol. Microbiol.">
        <title>The Global Catalogue of Microorganisms (GCM) 10K type strain sequencing project: providing services to taxonomists for standard genome sequencing and annotation.</title>
        <authorList>
            <consortium name="The Broad Institute Genomics Platform"/>
            <consortium name="The Broad Institute Genome Sequencing Center for Infectious Disease"/>
            <person name="Wu L."/>
            <person name="Ma J."/>
        </authorList>
    </citation>
    <scope>NUCLEOTIDE SEQUENCE [LARGE SCALE GENOMIC DNA]</scope>
    <source>
        <strain evidence="2">KCTC 13193</strain>
    </source>
</reference>
<proteinExistence type="predicted"/>
<organism evidence="1 2">
    <name type="scientific">Virgibacillus sediminis</name>
    <dbReference type="NCBI Taxonomy" id="202260"/>
    <lineage>
        <taxon>Bacteria</taxon>
        <taxon>Bacillati</taxon>
        <taxon>Bacillota</taxon>
        <taxon>Bacilli</taxon>
        <taxon>Bacillales</taxon>
        <taxon>Bacillaceae</taxon>
        <taxon>Virgibacillus</taxon>
    </lineage>
</organism>
<accession>A0ABV7A6J2</accession>
<dbReference type="Gene3D" id="3.30.40.30">
    <property type="entry name" value="YqaI domain"/>
    <property type="match status" value="1"/>
</dbReference>
<sequence length="70" mass="8101">MEHPAITRTIKTGYPYSDRREEYGTDALGNEVFEGDEILVYQDEFYLVEELSTDAIQILEQHGGDYRIAK</sequence>
<comment type="caution">
    <text evidence="1">The sequence shown here is derived from an EMBL/GenBank/DDBJ whole genome shotgun (WGS) entry which is preliminary data.</text>
</comment>
<name>A0ABV7A6J2_9BACI</name>
<protein>
    <submittedName>
        <fullName evidence="1">Uncharacterized protein</fullName>
    </submittedName>
</protein>
<evidence type="ECO:0000313" key="1">
    <source>
        <dbReference type="EMBL" id="MFC2948568.1"/>
    </source>
</evidence>
<keyword evidence="2" id="KW-1185">Reference proteome</keyword>
<dbReference type="RefSeq" id="WP_390305700.1">
    <property type="nucleotide sequence ID" value="NZ_JBHRRZ010000015.1"/>
</dbReference>
<dbReference type="EMBL" id="JBHRRZ010000015">
    <property type="protein sequence ID" value="MFC2948568.1"/>
    <property type="molecule type" value="Genomic_DNA"/>
</dbReference>